<dbReference type="Pfam" id="PF15780">
    <property type="entry name" value="ASH"/>
    <property type="match status" value="1"/>
</dbReference>
<dbReference type="AlphaFoldDB" id="A0A2Z5GBB4"/>
<organism evidence="4 5">
    <name type="scientific">Acidisarcina polymorpha</name>
    <dbReference type="NCBI Taxonomy" id="2211140"/>
    <lineage>
        <taxon>Bacteria</taxon>
        <taxon>Pseudomonadati</taxon>
        <taxon>Acidobacteriota</taxon>
        <taxon>Terriglobia</taxon>
        <taxon>Terriglobales</taxon>
        <taxon>Acidobacteriaceae</taxon>
        <taxon>Acidisarcina</taxon>
    </lineage>
</organism>
<protein>
    <recommendedName>
        <fullName evidence="3">Abnormal spindle-like microcephaly-associated protein ASH domain-containing protein</fullName>
    </recommendedName>
</protein>
<dbReference type="Gene3D" id="2.60.40.10">
    <property type="entry name" value="Immunoglobulins"/>
    <property type="match status" value="1"/>
</dbReference>
<sequence>MRAQRKLSARTLQFGSIAYSTSSTLPLTITNISGGTLTLAPSINGPSYTIASSTCLAGVAAGKSCTLRVEFAPVSDGNHNDIRTLVTNESLNNGVTWNRCCTTLLLNFESVR</sequence>
<gene>
    <name evidence="4" type="ORF">ACPOL_7096</name>
</gene>
<comment type="subcellular location">
    <subcellularLocation>
        <location evidence="1">Cytoplasm</location>
    </subcellularLocation>
</comment>
<dbReference type="EMBL" id="CP030843">
    <property type="protein sequence ID" value="AXC16288.1"/>
    <property type="molecule type" value="Genomic_DNA"/>
</dbReference>
<reference evidence="4 5" key="1">
    <citation type="journal article" date="2018" name="Front. Microbiol.">
        <title>Hydrolytic Capabilities as a Key to Environmental Success: Chitinolytic and Cellulolytic Acidobacteria From Acidic Sub-arctic Soils and Boreal Peatlands.</title>
        <authorList>
            <person name="Belova S.E."/>
            <person name="Ravin N.V."/>
            <person name="Pankratov T.A."/>
            <person name="Rakitin A.L."/>
            <person name="Ivanova A.A."/>
            <person name="Beletsky A.V."/>
            <person name="Mardanov A.V."/>
            <person name="Sinninghe Damste J.S."/>
            <person name="Dedysh S.N."/>
        </authorList>
    </citation>
    <scope>NUCLEOTIDE SEQUENCE [LARGE SCALE GENOMIC DNA]</scope>
    <source>
        <strain evidence="4 5">SBC82</strain>
        <plasmid evidence="5">pacpol4</plasmid>
    </source>
</reference>
<dbReference type="GO" id="GO:0005737">
    <property type="term" value="C:cytoplasm"/>
    <property type="evidence" value="ECO:0007669"/>
    <property type="project" value="UniProtKB-SubCell"/>
</dbReference>
<evidence type="ECO:0000313" key="5">
    <source>
        <dbReference type="Proteomes" id="UP000253606"/>
    </source>
</evidence>
<evidence type="ECO:0000256" key="1">
    <source>
        <dbReference type="ARBA" id="ARBA00004496"/>
    </source>
</evidence>
<geneLocation type="plasmid" evidence="5">
    <name>pacpol4</name>
</geneLocation>
<keyword evidence="2" id="KW-0963">Cytoplasm</keyword>
<keyword evidence="4" id="KW-0614">Plasmid</keyword>
<dbReference type="Proteomes" id="UP000253606">
    <property type="component" value="Plasmid pACPOL4"/>
</dbReference>
<feature type="domain" description="Abnormal spindle-like microcephaly-associated protein ASH" evidence="3">
    <location>
        <begin position="10"/>
        <end position="92"/>
    </location>
</feature>
<name>A0A2Z5GBB4_9BACT</name>
<evidence type="ECO:0000256" key="2">
    <source>
        <dbReference type="ARBA" id="ARBA00022490"/>
    </source>
</evidence>
<accession>A0A2Z5GBB4</accession>
<dbReference type="InterPro" id="IPR031549">
    <property type="entry name" value="ASH"/>
</dbReference>
<dbReference type="RefSeq" id="WP_114211446.1">
    <property type="nucleotide sequence ID" value="NZ_CP030843.1"/>
</dbReference>
<keyword evidence="5" id="KW-1185">Reference proteome</keyword>
<evidence type="ECO:0000313" key="4">
    <source>
        <dbReference type="EMBL" id="AXC16288.1"/>
    </source>
</evidence>
<dbReference type="KEGG" id="abas:ACPOL_7096"/>
<evidence type="ECO:0000259" key="3">
    <source>
        <dbReference type="Pfam" id="PF15780"/>
    </source>
</evidence>
<dbReference type="InterPro" id="IPR013783">
    <property type="entry name" value="Ig-like_fold"/>
</dbReference>
<proteinExistence type="predicted"/>